<keyword evidence="5 9" id="KW-0472">Membrane</keyword>
<keyword evidence="2 9" id="KW-0812">Transmembrane</keyword>
<dbReference type="GO" id="GO:0050852">
    <property type="term" value="P:T cell receptor signaling pathway"/>
    <property type="evidence" value="ECO:0007669"/>
    <property type="project" value="TreeGrafter"/>
</dbReference>
<feature type="chain" id="PRO_5025610302" evidence="10">
    <location>
        <begin position="24"/>
        <end position="226"/>
    </location>
</feature>
<organism evidence="11 12">
    <name type="scientific">Salmo trutta</name>
    <name type="common">Brown trout</name>
    <dbReference type="NCBI Taxonomy" id="8032"/>
    <lineage>
        <taxon>Eukaryota</taxon>
        <taxon>Metazoa</taxon>
        <taxon>Chordata</taxon>
        <taxon>Craniata</taxon>
        <taxon>Vertebrata</taxon>
        <taxon>Euteleostomi</taxon>
        <taxon>Actinopterygii</taxon>
        <taxon>Neopterygii</taxon>
        <taxon>Teleostei</taxon>
        <taxon>Protacanthopterygii</taxon>
        <taxon>Salmoniformes</taxon>
        <taxon>Salmonidae</taxon>
        <taxon>Salmoninae</taxon>
        <taxon>Salmo</taxon>
    </lineage>
</organism>
<protein>
    <submittedName>
        <fullName evidence="11">T-cell-specific surface glycoprotein CD28-like</fullName>
    </submittedName>
</protein>
<evidence type="ECO:0000256" key="3">
    <source>
        <dbReference type="ARBA" id="ARBA00022729"/>
    </source>
</evidence>
<dbReference type="GO" id="GO:0042129">
    <property type="term" value="P:regulation of T cell proliferation"/>
    <property type="evidence" value="ECO:0007669"/>
    <property type="project" value="InterPro"/>
</dbReference>
<dbReference type="GeneID" id="115161442"/>
<feature type="signal peptide" evidence="10">
    <location>
        <begin position="1"/>
        <end position="23"/>
    </location>
</feature>
<comment type="subcellular location">
    <subcellularLocation>
        <location evidence="1">Membrane</location>
        <topology evidence="1">Single-pass type I membrane protein</topology>
    </subcellularLocation>
</comment>
<gene>
    <name evidence="11" type="primary">LOC115161442</name>
</gene>
<keyword evidence="4 9" id="KW-1133">Transmembrane helix</keyword>
<evidence type="ECO:0000256" key="1">
    <source>
        <dbReference type="ARBA" id="ARBA00004479"/>
    </source>
</evidence>
<keyword evidence="8" id="KW-0393">Immunoglobulin domain</keyword>
<keyword evidence="12" id="KW-1185">Reference proteome</keyword>
<dbReference type="AlphaFoldDB" id="A0A673WNM8"/>
<dbReference type="PANTHER" id="PTHR11494:SF8">
    <property type="entry name" value="CYTOTOXIC T-LYMPHOCYTE PROTEIN 4"/>
    <property type="match status" value="1"/>
</dbReference>
<dbReference type="Ensembl" id="ENSSTUT00000014388.1">
    <property type="protein sequence ID" value="ENSSTUP00000013625.1"/>
    <property type="gene ID" value="ENSSTUG00000006325.1"/>
</dbReference>
<dbReference type="OMA" id="KEECHTT"/>
<evidence type="ECO:0000256" key="2">
    <source>
        <dbReference type="ARBA" id="ARBA00022692"/>
    </source>
</evidence>
<feature type="transmembrane region" description="Helical" evidence="9">
    <location>
        <begin position="163"/>
        <end position="189"/>
    </location>
</feature>
<reference evidence="11" key="2">
    <citation type="submission" date="2025-09" db="UniProtKB">
        <authorList>
            <consortium name="Ensembl"/>
        </authorList>
    </citation>
    <scope>IDENTIFICATION</scope>
</reference>
<dbReference type="Proteomes" id="UP000472277">
    <property type="component" value="Chromosome 24"/>
</dbReference>
<sequence>MMEGNFWMTTILLSFCLSGHLFTELSQRPNCKDRPLSVQRVSLHSRVSISCPNMTGEDMRFHLSWNETLVHTTVLKINQNHTRNNQSDTWVQFYLAEQNQNHNLPNRYVFTVNGSGMYTCRAEKLWSPPYKEHYVHTVLIAEKQCLKPHYPLANQSCGEDPKPLLLCVLLVGCVALLFYSTIITFVAVLTWRKLKKEVSAQSTYLNIKLGEKRVPQRVQYPVTGRF</sequence>
<evidence type="ECO:0000256" key="4">
    <source>
        <dbReference type="ARBA" id="ARBA00022989"/>
    </source>
</evidence>
<evidence type="ECO:0000256" key="8">
    <source>
        <dbReference type="ARBA" id="ARBA00023319"/>
    </source>
</evidence>
<accession>A0A673WNM8</accession>
<dbReference type="InterPro" id="IPR040216">
    <property type="entry name" value="CTLA4/CD28"/>
</dbReference>
<keyword evidence="3 10" id="KW-0732">Signal</keyword>
<dbReference type="RefSeq" id="XP_029568292.1">
    <property type="nucleotide sequence ID" value="XM_029712432.1"/>
</dbReference>
<evidence type="ECO:0000256" key="6">
    <source>
        <dbReference type="ARBA" id="ARBA00023157"/>
    </source>
</evidence>
<evidence type="ECO:0000256" key="7">
    <source>
        <dbReference type="ARBA" id="ARBA00023180"/>
    </source>
</evidence>
<keyword evidence="6" id="KW-1015">Disulfide bond</keyword>
<dbReference type="InParanoid" id="A0A673WNM8"/>
<evidence type="ECO:0000256" key="5">
    <source>
        <dbReference type="ARBA" id="ARBA00023136"/>
    </source>
</evidence>
<keyword evidence="7" id="KW-0325">Glycoprotein</keyword>
<evidence type="ECO:0000313" key="12">
    <source>
        <dbReference type="Proteomes" id="UP000472277"/>
    </source>
</evidence>
<evidence type="ECO:0000313" key="11">
    <source>
        <dbReference type="Ensembl" id="ENSSTUP00000013625.1"/>
    </source>
</evidence>
<dbReference type="GO" id="GO:0009897">
    <property type="term" value="C:external side of plasma membrane"/>
    <property type="evidence" value="ECO:0007669"/>
    <property type="project" value="TreeGrafter"/>
</dbReference>
<name>A0A673WNM8_SALTR</name>
<dbReference type="GeneTree" id="ENSGT00940000178309"/>
<proteinExistence type="predicted"/>
<evidence type="ECO:0000256" key="10">
    <source>
        <dbReference type="SAM" id="SignalP"/>
    </source>
</evidence>
<evidence type="ECO:0000256" key="9">
    <source>
        <dbReference type="SAM" id="Phobius"/>
    </source>
</evidence>
<reference evidence="11" key="1">
    <citation type="submission" date="2025-08" db="UniProtKB">
        <authorList>
            <consortium name="Ensembl"/>
        </authorList>
    </citation>
    <scope>IDENTIFICATION</scope>
</reference>
<dbReference type="PANTHER" id="PTHR11494">
    <property type="entry name" value="CYTOTOXIC T-LYMPHOCYTE PROTEIN"/>
    <property type="match status" value="1"/>
</dbReference>
<dbReference type="RefSeq" id="XP_029568294.1">
    <property type="nucleotide sequence ID" value="XM_029712434.1"/>
</dbReference>